<dbReference type="GeneID" id="60696249"/>
<accession>A0A1C2HUT4</accession>
<dbReference type="RefSeq" id="WP_024895231.1">
    <property type="nucleotide sequence ID" value="NZ_JAWXYA010000001.1"/>
</dbReference>
<name>A0A1C2HUT4_ACITH</name>
<sequence length="64" mass="7767">MITIEEVFAMDERHWDDFLMRASKDEIRPLILAFQRMIQDNGESNISKRYIRRYKEAVSVYKVI</sequence>
<dbReference type="Proteomes" id="UP000094893">
    <property type="component" value="Unassembled WGS sequence"/>
</dbReference>
<protein>
    <submittedName>
        <fullName evidence="1">Uncharacterized protein</fullName>
    </submittedName>
</protein>
<gene>
    <name evidence="1" type="ORF">A6P07_01290</name>
</gene>
<comment type="caution">
    <text evidence="1">The sequence shown here is derived from an EMBL/GenBank/DDBJ whole genome shotgun (WGS) entry which is preliminary data.</text>
</comment>
<dbReference type="EMBL" id="LWSA01000014">
    <property type="protein sequence ID" value="OCX76924.1"/>
    <property type="molecule type" value="Genomic_DNA"/>
</dbReference>
<reference evidence="1 2" key="1">
    <citation type="journal article" date="2016" name="Int. J. Mol. Sci.">
        <title>Comparative genomics of the extreme acidophile Acidithiobacillus thiooxidans reveals intraspecific divergence and niche adaptation.</title>
        <authorList>
            <person name="Zhang X."/>
            <person name="Feng X."/>
            <person name="Tao J."/>
            <person name="Ma L."/>
            <person name="Xiao Y."/>
            <person name="Liang Y."/>
            <person name="Liu X."/>
            <person name="Yin H."/>
        </authorList>
    </citation>
    <scope>NUCLEOTIDE SEQUENCE [LARGE SCALE GENOMIC DNA]</scope>
    <source>
        <strain evidence="1 2">A02</strain>
    </source>
</reference>
<dbReference type="AlphaFoldDB" id="A0A1C2HUT4"/>
<proteinExistence type="predicted"/>
<evidence type="ECO:0000313" key="2">
    <source>
        <dbReference type="Proteomes" id="UP000094893"/>
    </source>
</evidence>
<evidence type="ECO:0000313" key="1">
    <source>
        <dbReference type="EMBL" id="OCX76924.1"/>
    </source>
</evidence>
<organism evidence="1 2">
    <name type="scientific">Acidithiobacillus thiooxidans</name>
    <name type="common">Thiobacillus thiooxidans</name>
    <dbReference type="NCBI Taxonomy" id="930"/>
    <lineage>
        <taxon>Bacteria</taxon>
        <taxon>Pseudomonadati</taxon>
        <taxon>Pseudomonadota</taxon>
        <taxon>Acidithiobacillia</taxon>
        <taxon>Acidithiobacillales</taxon>
        <taxon>Acidithiobacillaceae</taxon>
        <taxon>Acidithiobacillus</taxon>
    </lineage>
</organism>